<dbReference type="NCBIfam" id="TIGR00756">
    <property type="entry name" value="PPR"/>
    <property type="match status" value="4"/>
</dbReference>
<feature type="repeat" description="PPR" evidence="2">
    <location>
        <begin position="109"/>
        <end position="143"/>
    </location>
</feature>
<accession>A0ABM3IFQ0</accession>
<dbReference type="Gene3D" id="1.25.40.10">
    <property type="entry name" value="Tetratricopeptide repeat domain"/>
    <property type="match status" value="2"/>
</dbReference>
<evidence type="ECO:0000256" key="1">
    <source>
        <dbReference type="ARBA" id="ARBA00022737"/>
    </source>
</evidence>
<dbReference type="GeneID" id="107422109"/>
<reference evidence="4" key="1">
    <citation type="submission" date="2025-08" db="UniProtKB">
        <authorList>
            <consortium name="RefSeq"/>
        </authorList>
    </citation>
    <scope>IDENTIFICATION</scope>
    <source>
        <tissue evidence="4">Seedling</tissue>
    </source>
</reference>
<keyword evidence="1" id="KW-0677">Repeat</keyword>
<dbReference type="InterPro" id="IPR011990">
    <property type="entry name" value="TPR-like_helical_dom_sf"/>
</dbReference>
<sequence length="445" mass="50419">MRLIRSISGQRNSLLREVGRRYFAAAPTEEYARRNYASNVSEYNTVIGSLTAQRRHFLLRDVYDDMMLDGVQPTRDTFHSLIVGTMKGSRLQDAFYFSDQMKSMGLVPDVTLYNILVSLCGKCKYSDQAIRILDEMKKYEVKPMVQTYVCLLNACAAAGRIDRVYAIIRDMTAAGLGLNKFCYAGLIAALKNKLPVPEDFATKIIEFVERSKEWTSVEASSASAENLMMGVSEEELYNLPTAEYVHRRGGFLNRQLTIYHVAFHACADLGNVELMETLLEMLKKDEKYPDIFIVMQIMRCYLRARDIDNALKTFEDHMNAKKPAAPELYVTLIEGAMIGHTPKGMQLAQDTLVKMTERDFFLSPKMGSDLLLIASGEKTGGYTTANYIWDLMQARKITPSLPAVEAYYNGLKGREIPEDDPRLLQVSRTYDNLRTRFGTGPGRSY</sequence>
<dbReference type="Pfam" id="PF13812">
    <property type="entry name" value="PPR_3"/>
    <property type="match status" value="1"/>
</dbReference>
<dbReference type="PROSITE" id="PS51375">
    <property type="entry name" value="PPR"/>
    <property type="match status" value="1"/>
</dbReference>
<dbReference type="PANTHER" id="PTHR47801">
    <property type="entry name" value="OS05G0145600 PROTEIN"/>
    <property type="match status" value="1"/>
</dbReference>
<dbReference type="PANTHER" id="PTHR47801:SF1">
    <property type="entry name" value="OS05G0145600 PROTEIN"/>
    <property type="match status" value="1"/>
</dbReference>
<keyword evidence="3" id="KW-1185">Reference proteome</keyword>
<protein>
    <submittedName>
        <fullName evidence="4">Pentatricopeptide repeat-containing protein At4g35850, mitochondrial</fullName>
    </submittedName>
</protein>
<dbReference type="RefSeq" id="XP_048327469.2">
    <property type="nucleotide sequence ID" value="XM_048471512.2"/>
</dbReference>
<dbReference type="InterPro" id="IPR002885">
    <property type="entry name" value="PPR_rpt"/>
</dbReference>
<evidence type="ECO:0000313" key="3">
    <source>
        <dbReference type="Proteomes" id="UP001652623"/>
    </source>
</evidence>
<name>A0ABM3IFQ0_ZIZJJ</name>
<evidence type="ECO:0000256" key="2">
    <source>
        <dbReference type="PROSITE-ProRule" id="PRU00708"/>
    </source>
</evidence>
<gene>
    <name evidence="4" type="primary">LOC107422109</name>
</gene>
<dbReference type="Pfam" id="PF13041">
    <property type="entry name" value="PPR_2"/>
    <property type="match status" value="1"/>
</dbReference>
<proteinExistence type="predicted"/>
<dbReference type="Proteomes" id="UP001652623">
    <property type="component" value="Chromosome 4"/>
</dbReference>
<organism evidence="3 4">
    <name type="scientific">Ziziphus jujuba</name>
    <name type="common">Chinese jujube</name>
    <name type="synonym">Ziziphus sativa</name>
    <dbReference type="NCBI Taxonomy" id="326968"/>
    <lineage>
        <taxon>Eukaryota</taxon>
        <taxon>Viridiplantae</taxon>
        <taxon>Streptophyta</taxon>
        <taxon>Embryophyta</taxon>
        <taxon>Tracheophyta</taxon>
        <taxon>Spermatophyta</taxon>
        <taxon>Magnoliopsida</taxon>
        <taxon>eudicotyledons</taxon>
        <taxon>Gunneridae</taxon>
        <taxon>Pentapetalae</taxon>
        <taxon>rosids</taxon>
        <taxon>fabids</taxon>
        <taxon>Rosales</taxon>
        <taxon>Rhamnaceae</taxon>
        <taxon>Paliureae</taxon>
        <taxon>Ziziphus</taxon>
    </lineage>
</organism>
<evidence type="ECO:0000313" key="4">
    <source>
        <dbReference type="RefSeq" id="XP_048327469.2"/>
    </source>
</evidence>